<dbReference type="SMART" id="SM00382">
    <property type="entry name" value="AAA"/>
    <property type="match status" value="2"/>
</dbReference>
<dbReference type="SMART" id="SM01072">
    <property type="entry name" value="CDC48_2"/>
    <property type="match status" value="1"/>
</dbReference>
<keyword evidence="1" id="KW-0547">Nucleotide-binding</keyword>
<dbReference type="GO" id="GO:0031593">
    <property type="term" value="F:polyubiquitin modification-dependent protein binding"/>
    <property type="evidence" value="ECO:0007669"/>
    <property type="project" value="TreeGrafter"/>
</dbReference>
<dbReference type="GO" id="GO:0016887">
    <property type="term" value="F:ATP hydrolysis activity"/>
    <property type="evidence" value="ECO:0007669"/>
    <property type="project" value="InterPro"/>
</dbReference>
<dbReference type="FunFam" id="3.40.50.300:FF:000048">
    <property type="entry name" value="Transitional endoplasmic reticulum ATPase"/>
    <property type="match status" value="1"/>
</dbReference>
<feature type="region of interest" description="Disordered" evidence="4">
    <location>
        <begin position="784"/>
        <end position="818"/>
    </location>
</feature>
<dbReference type="InterPro" id="IPR041569">
    <property type="entry name" value="AAA_lid_3"/>
</dbReference>
<dbReference type="InterPro" id="IPR005938">
    <property type="entry name" value="AAA_ATPase_CDC48"/>
</dbReference>
<evidence type="ECO:0000259" key="5">
    <source>
        <dbReference type="SMART" id="SM00382"/>
    </source>
</evidence>
<dbReference type="Gene3D" id="3.40.50.300">
    <property type="entry name" value="P-loop containing nucleotide triphosphate hydrolases"/>
    <property type="match status" value="2"/>
</dbReference>
<feature type="domain" description="CDC48 N-terminal subdomain" evidence="7">
    <location>
        <begin position="41"/>
        <end position="124"/>
    </location>
</feature>
<dbReference type="Gene3D" id="3.10.330.10">
    <property type="match status" value="1"/>
</dbReference>
<dbReference type="NCBIfam" id="TIGR01243">
    <property type="entry name" value="CDC48"/>
    <property type="match status" value="1"/>
</dbReference>
<reference evidence="8 9" key="1">
    <citation type="journal article" date="2019" name="Plant Biotechnol. J.">
        <title>The red bayberry genome and genetic basis of sex determination.</title>
        <authorList>
            <person name="Jia H.M."/>
            <person name="Jia H.J."/>
            <person name="Cai Q.L."/>
            <person name="Wang Y."/>
            <person name="Zhao H.B."/>
            <person name="Yang W.F."/>
            <person name="Wang G.Y."/>
            <person name="Li Y.H."/>
            <person name="Zhan D.L."/>
            <person name="Shen Y.T."/>
            <person name="Niu Q.F."/>
            <person name="Chang L."/>
            <person name="Qiu J."/>
            <person name="Zhao L."/>
            <person name="Xie H.B."/>
            <person name="Fu W.Y."/>
            <person name="Jin J."/>
            <person name="Li X.W."/>
            <person name="Jiao Y."/>
            <person name="Zhou C.C."/>
            <person name="Tu T."/>
            <person name="Chai C.Y."/>
            <person name="Gao J.L."/>
            <person name="Fan L.J."/>
            <person name="van de Weg E."/>
            <person name="Wang J.Y."/>
            <person name="Gao Z.S."/>
        </authorList>
    </citation>
    <scope>NUCLEOTIDE SEQUENCE [LARGE SCALE GENOMIC DNA]</scope>
    <source>
        <tissue evidence="8">Leaves</tissue>
    </source>
</reference>
<dbReference type="InterPro" id="IPR050168">
    <property type="entry name" value="AAA_ATPase_domain"/>
</dbReference>
<keyword evidence="3" id="KW-0131">Cell cycle</keyword>
<dbReference type="SUPFAM" id="SSF50692">
    <property type="entry name" value="ADC-like"/>
    <property type="match status" value="1"/>
</dbReference>
<gene>
    <name evidence="8" type="ORF">CJ030_MR0G005886</name>
</gene>
<dbReference type="PROSITE" id="PS00674">
    <property type="entry name" value="AAA"/>
    <property type="match status" value="2"/>
</dbReference>
<dbReference type="Gene3D" id="2.40.40.20">
    <property type="match status" value="1"/>
</dbReference>
<organism evidence="8 9">
    <name type="scientific">Morella rubra</name>
    <name type="common">Chinese bayberry</name>
    <dbReference type="NCBI Taxonomy" id="262757"/>
    <lineage>
        <taxon>Eukaryota</taxon>
        <taxon>Viridiplantae</taxon>
        <taxon>Streptophyta</taxon>
        <taxon>Embryophyta</taxon>
        <taxon>Tracheophyta</taxon>
        <taxon>Spermatophyta</taxon>
        <taxon>Magnoliopsida</taxon>
        <taxon>eudicotyledons</taxon>
        <taxon>Gunneridae</taxon>
        <taxon>Pentapetalae</taxon>
        <taxon>rosids</taxon>
        <taxon>fabids</taxon>
        <taxon>Fagales</taxon>
        <taxon>Myricaceae</taxon>
        <taxon>Morella</taxon>
    </lineage>
</organism>
<dbReference type="Proteomes" id="UP000516437">
    <property type="component" value="Unassembled WGS sequence"/>
</dbReference>
<evidence type="ECO:0000313" key="9">
    <source>
        <dbReference type="Proteomes" id="UP000516437"/>
    </source>
</evidence>
<dbReference type="Pfam" id="PF00004">
    <property type="entry name" value="AAA"/>
    <property type="match status" value="2"/>
</dbReference>
<dbReference type="GO" id="GO:0005524">
    <property type="term" value="F:ATP binding"/>
    <property type="evidence" value="ECO:0007669"/>
    <property type="project" value="UniProtKB-KW"/>
</dbReference>
<dbReference type="OrthoDB" id="27435at2759"/>
<dbReference type="GO" id="GO:0005634">
    <property type="term" value="C:nucleus"/>
    <property type="evidence" value="ECO:0007669"/>
    <property type="project" value="TreeGrafter"/>
</dbReference>
<feature type="domain" description="CDC48" evidence="6">
    <location>
        <begin position="141"/>
        <end position="207"/>
    </location>
</feature>
<dbReference type="PANTHER" id="PTHR23077:SF189">
    <property type="entry name" value="CELL DIVISION CONTROL PROTEIN 48 HOMOLOG A-LIKE"/>
    <property type="match status" value="1"/>
</dbReference>
<feature type="domain" description="AAA+ ATPase" evidence="5">
    <location>
        <begin position="525"/>
        <end position="664"/>
    </location>
</feature>
<accession>A0A6A1UKV4</accession>
<evidence type="ECO:0000259" key="6">
    <source>
        <dbReference type="SMART" id="SM01072"/>
    </source>
</evidence>
<evidence type="ECO:0000256" key="3">
    <source>
        <dbReference type="ARBA" id="ARBA00023306"/>
    </source>
</evidence>
<dbReference type="SMR" id="A0A6A1UKV4"/>
<evidence type="ECO:0000256" key="4">
    <source>
        <dbReference type="SAM" id="MobiDB-lite"/>
    </source>
</evidence>
<dbReference type="EMBL" id="RXIC02000112">
    <property type="protein sequence ID" value="KAB1200919.1"/>
    <property type="molecule type" value="Genomic_DNA"/>
</dbReference>
<dbReference type="InterPro" id="IPR029067">
    <property type="entry name" value="CDC48_domain_2-like_sf"/>
</dbReference>
<dbReference type="PANTHER" id="PTHR23077">
    <property type="entry name" value="AAA-FAMILY ATPASE"/>
    <property type="match status" value="1"/>
</dbReference>
<dbReference type="InterPro" id="IPR003960">
    <property type="entry name" value="ATPase_AAA_CS"/>
</dbReference>
<dbReference type="Pfam" id="PF17862">
    <property type="entry name" value="AAA_lid_3"/>
    <property type="match status" value="2"/>
</dbReference>
<feature type="region of interest" description="Disordered" evidence="4">
    <location>
        <begin position="1"/>
        <end position="32"/>
    </location>
</feature>
<dbReference type="InterPro" id="IPR003959">
    <property type="entry name" value="ATPase_AAA_core"/>
</dbReference>
<protein>
    <recommendedName>
        <fullName evidence="10">Cell division cycle protein 48-like protein</fullName>
    </recommendedName>
</protein>
<dbReference type="GO" id="GO:0097352">
    <property type="term" value="P:autophagosome maturation"/>
    <property type="evidence" value="ECO:0007669"/>
    <property type="project" value="TreeGrafter"/>
</dbReference>
<dbReference type="Gene3D" id="6.10.20.150">
    <property type="match status" value="1"/>
</dbReference>
<dbReference type="Pfam" id="PF02933">
    <property type="entry name" value="CDC48_2"/>
    <property type="match status" value="1"/>
</dbReference>
<dbReference type="Gene3D" id="1.10.8.60">
    <property type="match status" value="1"/>
</dbReference>
<dbReference type="SUPFAM" id="SSF52540">
    <property type="entry name" value="P-loop containing nucleoside triphosphate hydrolases"/>
    <property type="match status" value="2"/>
</dbReference>
<name>A0A6A1UKV4_9ROSI</name>
<dbReference type="InterPro" id="IPR009010">
    <property type="entry name" value="Asp_de-COase-like_dom_sf"/>
</dbReference>
<dbReference type="CDD" id="cd19519">
    <property type="entry name" value="RecA-like_CDC48_r1-like"/>
    <property type="match status" value="1"/>
</dbReference>
<evidence type="ECO:0000259" key="7">
    <source>
        <dbReference type="SMART" id="SM01073"/>
    </source>
</evidence>
<proteinExistence type="predicted"/>
<dbReference type="FunFam" id="3.40.50.300:FF:000012">
    <property type="entry name" value="Transitional endoplasmic reticulum ATPase"/>
    <property type="match status" value="1"/>
</dbReference>
<feature type="domain" description="AAA+ ATPase" evidence="5">
    <location>
        <begin position="252"/>
        <end position="388"/>
    </location>
</feature>
<dbReference type="GO" id="GO:0051228">
    <property type="term" value="P:mitotic spindle disassembly"/>
    <property type="evidence" value="ECO:0007669"/>
    <property type="project" value="TreeGrafter"/>
</dbReference>
<dbReference type="Pfam" id="PF02359">
    <property type="entry name" value="CDC48_N"/>
    <property type="match status" value="1"/>
</dbReference>
<dbReference type="SMART" id="SM01073">
    <property type="entry name" value="CDC48_N"/>
    <property type="match status" value="1"/>
</dbReference>
<dbReference type="SUPFAM" id="SSF54585">
    <property type="entry name" value="Cdc48 domain 2-like"/>
    <property type="match status" value="1"/>
</dbReference>
<dbReference type="InterPro" id="IPR003593">
    <property type="entry name" value="AAA+_ATPase"/>
</dbReference>
<dbReference type="GO" id="GO:0034098">
    <property type="term" value="C:VCP-NPL4-UFD1 AAA ATPase complex"/>
    <property type="evidence" value="ECO:0007669"/>
    <property type="project" value="TreeGrafter"/>
</dbReference>
<feature type="compositionally biased region" description="Low complexity" evidence="4">
    <location>
        <begin position="1"/>
        <end position="19"/>
    </location>
</feature>
<keyword evidence="2" id="KW-0067">ATP-binding</keyword>
<evidence type="ECO:0008006" key="10">
    <source>
        <dbReference type="Google" id="ProtNLM"/>
    </source>
</evidence>
<evidence type="ECO:0000256" key="2">
    <source>
        <dbReference type="ARBA" id="ARBA00022840"/>
    </source>
</evidence>
<dbReference type="AlphaFoldDB" id="A0A6A1UKV4"/>
<comment type="caution">
    <text evidence="8">The sequence shown here is derived from an EMBL/GenBank/DDBJ whole genome shotgun (WGS) entry which is preliminary data.</text>
</comment>
<dbReference type="InterPro" id="IPR003338">
    <property type="entry name" value="CDC4_N-term_subdom"/>
</dbReference>
<dbReference type="FunFam" id="1.10.8.60:FF:000004">
    <property type="entry name" value="Cell division control 48"/>
    <property type="match status" value="1"/>
</dbReference>
<dbReference type="InterPro" id="IPR004201">
    <property type="entry name" value="Cdc48_dom2"/>
</dbReference>
<dbReference type="GO" id="GO:0030970">
    <property type="term" value="P:retrograde protein transport, ER to cytosol"/>
    <property type="evidence" value="ECO:0007669"/>
    <property type="project" value="TreeGrafter"/>
</dbReference>
<dbReference type="FunFam" id="3.10.330.10:FF:000001">
    <property type="entry name" value="Cell division control 48"/>
    <property type="match status" value="1"/>
</dbReference>
<evidence type="ECO:0000313" key="8">
    <source>
        <dbReference type="EMBL" id="KAB1200919.1"/>
    </source>
</evidence>
<evidence type="ECO:0000256" key="1">
    <source>
        <dbReference type="ARBA" id="ARBA00022741"/>
    </source>
</evidence>
<dbReference type="CDD" id="cd19528">
    <property type="entry name" value="RecA-like_CDC48_r2-like"/>
    <property type="match status" value="1"/>
</dbReference>
<dbReference type="InterPro" id="IPR027417">
    <property type="entry name" value="P-loop_NTPase"/>
</dbReference>
<keyword evidence="9" id="KW-1185">Reference proteome</keyword>
<dbReference type="GO" id="GO:0005829">
    <property type="term" value="C:cytosol"/>
    <property type="evidence" value="ECO:0007669"/>
    <property type="project" value="TreeGrafter"/>
</dbReference>
<dbReference type="FunFam" id="2.40.40.20:FF:000003">
    <property type="entry name" value="Transitional endoplasmic reticulum ATPase"/>
    <property type="match status" value="1"/>
</dbReference>
<sequence length="818" mass="91187">MADPRASAPDQDQPSSSSSVPKSNKKDYSTAILERKKSPNRLIVDEAINDDNSVVSMHPNTMEKLQFFRGDTILLKGKKRRDTVCIVLADEQCEEPKIRMNKVVRANLRVRLGDVVTVHPCPDVKYGRRVHILPIDDTIEGVTGNLFDAYLKPYFLESYRPLRKGDLFLVRGGMRSVEFKVIETDPGEYCVVAPDTEIFCEGEPIKREDEERLNEVGYDDVGGVRKQMAQIRELVELPLRHPQLFTSIGVKPPKGILLYGPPGSGKTLIARAVANETGAFFFLINGPEIMSKLAGESESNLRKAFEEAEKNAPSIIFIDELDSIAPKREKTHGEVERRIVSQLLTLMDGLKTRAHVIVIGATNRPNSIDPALRRFGRFDREIDIGVPDEVGRLEVLRIHTKNMKLADDVDLERVAKDTHGYVGADLAALCTEAALQCIREKMDVIDLEDETIDAEVLNSMAVTNEHFKTALGSSNPSALRETVVEVPNVSWEDIGGLDNVKRELQETVQYPVEHPEKFEKFGMSPSKGVLFYGPPGCGKTLLAKAIANECQANFISVKGPELLTMWFGESEANVREIFDKARQSAPCVLFFDELDSIATQRGNSVGDAGGAADRVLNQLLTEMDGMTAKKTVFIIGATNRPDIIDPALLRPGRLDQLIYIPLPDEVSRLQIFKACLRKSPVSKDVDLAALARYTHGFSGADITEICQRTCKYAIREDIEKDIEKERKKRETPEAMEEDEIDDVPEIKTAHFEESMKYARRSVSDADIRKYQLFSQTLQQSRGFGSEFRFPDRTDNAAAGASDPFSSATAAGDDDDLYR</sequence>